<comment type="caution">
    <text evidence="1">The sequence shown here is derived from an EMBL/GenBank/DDBJ whole genome shotgun (WGS) entry which is preliminary data.</text>
</comment>
<dbReference type="EMBL" id="VTPC01000606">
    <property type="protein sequence ID" value="KAF2905080.1"/>
    <property type="molecule type" value="Genomic_DNA"/>
</dbReference>
<accession>A0A8K0DRD7</accession>
<dbReference type="OrthoDB" id="6783654at2759"/>
<gene>
    <name evidence="1" type="ORF">ILUMI_01094</name>
</gene>
<dbReference type="PANTHER" id="PTHR37984">
    <property type="entry name" value="PROTEIN CBG26694"/>
    <property type="match status" value="1"/>
</dbReference>
<dbReference type="InterPro" id="IPR050951">
    <property type="entry name" value="Retrovirus_Pol_polyprotein"/>
</dbReference>
<reference evidence="1" key="1">
    <citation type="submission" date="2019-08" db="EMBL/GenBank/DDBJ databases">
        <title>The genome of the North American firefly Photinus pyralis.</title>
        <authorList>
            <consortium name="Photinus pyralis genome working group"/>
            <person name="Fallon T.R."/>
            <person name="Sander Lower S.E."/>
            <person name="Weng J.-K."/>
        </authorList>
    </citation>
    <scope>NUCLEOTIDE SEQUENCE</scope>
    <source>
        <strain evidence="1">TRF0915ILg1</strain>
        <tissue evidence="1">Whole body</tissue>
    </source>
</reference>
<dbReference type="GO" id="GO:0071897">
    <property type="term" value="P:DNA biosynthetic process"/>
    <property type="evidence" value="ECO:0007669"/>
    <property type="project" value="UniProtKB-ARBA"/>
</dbReference>
<evidence type="ECO:0000313" key="1">
    <source>
        <dbReference type="EMBL" id="KAF2905080.1"/>
    </source>
</evidence>
<protein>
    <submittedName>
        <fullName evidence="1">Uncharacterized protein</fullName>
    </submittedName>
</protein>
<organism evidence="1 2">
    <name type="scientific">Ignelater luminosus</name>
    <name type="common">Cucubano</name>
    <name type="synonym">Pyrophorus luminosus</name>
    <dbReference type="NCBI Taxonomy" id="2038154"/>
    <lineage>
        <taxon>Eukaryota</taxon>
        <taxon>Metazoa</taxon>
        <taxon>Ecdysozoa</taxon>
        <taxon>Arthropoda</taxon>
        <taxon>Hexapoda</taxon>
        <taxon>Insecta</taxon>
        <taxon>Pterygota</taxon>
        <taxon>Neoptera</taxon>
        <taxon>Endopterygota</taxon>
        <taxon>Coleoptera</taxon>
        <taxon>Polyphaga</taxon>
        <taxon>Elateriformia</taxon>
        <taxon>Elateroidea</taxon>
        <taxon>Elateridae</taxon>
        <taxon>Agrypninae</taxon>
        <taxon>Pyrophorini</taxon>
        <taxon>Ignelater</taxon>
    </lineage>
</organism>
<evidence type="ECO:0000313" key="2">
    <source>
        <dbReference type="Proteomes" id="UP000801492"/>
    </source>
</evidence>
<dbReference type="SUPFAM" id="SSF56672">
    <property type="entry name" value="DNA/RNA polymerases"/>
    <property type="match status" value="1"/>
</dbReference>
<dbReference type="InterPro" id="IPR043502">
    <property type="entry name" value="DNA/RNA_pol_sf"/>
</dbReference>
<dbReference type="PANTHER" id="PTHR37984:SF5">
    <property type="entry name" value="PROTEIN NYNRIN-LIKE"/>
    <property type="match status" value="1"/>
</dbReference>
<keyword evidence="2" id="KW-1185">Reference proteome</keyword>
<dbReference type="Proteomes" id="UP000801492">
    <property type="component" value="Unassembled WGS sequence"/>
</dbReference>
<sequence length="287" mass="32503">MSASLEKRSIAELKSSFLSALREVASSFTLCRKELTPIPFESPENCGLHLYTGIDLEKCCVSPQGIAEFGKIDACQDGIAGALLHKYPTGDLRLVAFISRTLMPAKKNYIYLMGCNFVVQTGRRPLTSILGETKGIPQMAASRLQRWSIFLSGFSDKIDLEKDIERVCKICRPCQTISNNPIKSMVILWNKPDAPARRIHADFMGPISFEEFLAKKWEMFEEGQRVLVKDYRNQNSLIWTEATITEILGDKNDVCQLGNGRIWKRHLDQIKKVDYPLQPKEIIANED</sequence>
<proteinExistence type="predicted"/>
<dbReference type="AlphaFoldDB" id="A0A8K0DRD7"/>
<name>A0A8K0DRD7_IGNLU</name>